<dbReference type="Proteomes" id="UP001221142">
    <property type="component" value="Unassembled WGS sequence"/>
</dbReference>
<evidence type="ECO:0000313" key="2">
    <source>
        <dbReference type="EMBL" id="KAJ7620337.1"/>
    </source>
</evidence>
<accession>A0AAD7BGD5</accession>
<keyword evidence="3" id="KW-1185">Reference proteome</keyword>
<evidence type="ECO:0000313" key="3">
    <source>
        <dbReference type="Proteomes" id="UP001221142"/>
    </source>
</evidence>
<organism evidence="2 3">
    <name type="scientific">Roridomyces roridus</name>
    <dbReference type="NCBI Taxonomy" id="1738132"/>
    <lineage>
        <taxon>Eukaryota</taxon>
        <taxon>Fungi</taxon>
        <taxon>Dikarya</taxon>
        <taxon>Basidiomycota</taxon>
        <taxon>Agaricomycotina</taxon>
        <taxon>Agaricomycetes</taxon>
        <taxon>Agaricomycetidae</taxon>
        <taxon>Agaricales</taxon>
        <taxon>Marasmiineae</taxon>
        <taxon>Mycenaceae</taxon>
        <taxon>Roridomyces</taxon>
    </lineage>
</organism>
<proteinExistence type="predicted"/>
<gene>
    <name evidence="2" type="ORF">FB45DRAFT_1033015</name>
</gene>
<feature type="region of interest" description="Disordered" evidence="1">
    <location>
        <begin position="1"/>
        <end position="54"/>
    </location>
</feature>
<dbReference type="AlphaFoldDB" id="A0AAD7BGD5"/>
<evidence type="ECO:0000256" key="1">
    <source>
        <dbReference type="SAM" id="MobiDB-lite"/>
    </source>
</evidence>
<dbReference type="EMBL" id="JARKIF010000017">
    <property type="protein sequence ID" value="KAJ7620337.1"/>
    <property type="molecule type" value="Genomic_DNA"/>
</dbReference>
<sequence length="135" mass="15249">MVDLNSKKSLVQEWISRPVSPEETAASEKPKRRKKKADSATEAPAQKKATPKRDDKLRFVEAAIERYLLSNKPKDVNGRICDVSDDQVIDGERAQKTCANRSPWKILTGTIQKAIIISGKEVDMWLWKSNEGIEL</sequence>
<reference evidence="2" key="1">
    <citation type="submission" date="2023-03" db="EMBL/GenBank/DDBJ databases">
        <title>Massive genome expansion in bonnet fungi (Mycena s.s.) driven by repeated elements and novel gene families across ecological guilds.</title>
        <authorList>
            <consortium name="Lawrence Berkeley National Laboratory"/>
            <person name="Harder C.B."/>
            <person name="Miyauchi S."/>
            <person name="Viragh M."/>
            <person name="Kuo A."/>
            <person name="Thoen E."/>
            <person name="Andreopoulos B."/>
            <person name="Lu D."/>
            <person name="Skrede I."/>
            <person name="Drula E."/>
            <person name="Henrissat B."/>
            <person name="Morin E."/>
            <person name="Kohler A."/>
            <person name="Barry K."/>
            <person name="LaButti K."/>
            <person name="Morin E."/>
            <person name="Salamov A."/>
            <person name="Lipzen A."/>
            <person name="Mereny Z."/>
            <person name="Hegedus B."/>
            <person name="Baldrian P."/>
            <person name="Stursova M."/>
            <person name="Weitz H."/>
            <person name="Taylor A."/>
            <person name="Grigoriev I.V."/>
            <person name="Nagy L.G."/>
            <person name="Martin F."/>
            <person name="Kauserud H."/>
        </authorList>
    </citation>
    <scope>NUCLEOTIDE SEQUENCE</scope>
    <source>
        <strain evidence="2">9284</strain>
    </source>
</reference>
<name>A0AAD7BGD5_9AGAR</name>
<protein>
    <submittedName>
        <fullName evidence="2">Uncharacterized protein</fullName>
    </submittedName>
</protein>
<comment type="caution">
    <text evidence="2">The sequence shown here is derived from an EMBL/GenBank/DDBJ whole genome shotgun (WGS) entry which is preliminary data.</text>
</comment>